<dbReference type="EMBL" id="QUNO01000022">
    <property type="protein sequence ID" value="REH30980.1"/>
    <property type="molecule type" value="Genomic_DNA"/>
</dbReference>
<feature type="transmembrane region" description="Helical" evidence="2">
    <location>
        <begin position="38"/>
        <end position="59"/>
    </location>
</feature>
<keyword evidence="4" id="KW-0808">Transferase</keyword>
<dbReference type="PANTHER" id="PTHR30487">
    <property type="entry name" value="TYPE 4 PREPILIN-LIKE PROTEINS LEADER PEPTIDE-PROCESSING ENZYME"/>
    <property type="match status" value="1"/>
</dbReference>
<feature type="transmembrane region" description="Helical" evidence="2">
    <location>
        <begin position="65"/>
        <end position="83"/>
    </location>
</feature>
<dbReference type="GO" id="GO:0004190">
    <property type="term" value="F:aspartic-type endopeptidase activity"/>
    <property type="evidence" value="ECO:0007669"/>
    <property type="project" value="InterPro"/>
</dbReference>
<dbReference type="Gene3D" id="1.20.120.1220">
    <property type="match status" value="1"/>
</dbReference>
<feature type="transmembrane region" description="Helical" evidence="2">
    <location>
        <begin position="118"/>
        <end position="141"/>
    </location>
</feature>
<keyword evidence="2" id="KW-0472">Membrane</keyword>
<reference evidence="4 5" key="1">
    <citation type="submission" date="2018-08" db="EMBL/GenBank/DDBJ databases">
        <title>Genomic Encyclopedia of Archaeal and Bacterial Type Strains, Phase II (KMG-II): from individual species to whole genera.</title>
        <authorList>
            <person name="Goeker M."/>
        </authorList>
    </citation>
    <scope>NUCLEOTIDE SEQUENCE [LARGE SCALE GENOMIC DNA]</scope>
    <source>
        <strain evidence="4 5">DSM 45791</strain>
    </source>
</reference>
<evidence type="ECO:0000313" key="5">
    <source>
        <dbReference type="Proteomes" id="UP000256269"/>
    </source>
</evidence>
<evidence type="ECO:0000313" key="4">
    <source>
        <dbReference type="EMBL" id="REH30980.1"/>
    </source>
</evidence>
<name>A0A3E0GXZ4_9PSEU</name>
<dbReference type="InterPro" id="IPR000045">
    <property type="entry name" value="Prepilin_IV_endopep_pep"/>
</dbReference>
<evidence type="ECO:0000259" key="3">
    <source>
        <dbReference type="Pfam" id="PF01478"/>
    </source>
</evidence>
<feature type="transmembrane region" description="Helical" evidence="2">
    <location>
        <begin position="193"/>
        <end position="210"/>
    </location>
</feature>
<accession>A0A3E0GXZ4</accession>
<dbReference type="RefSeq" id="WP_116180808.1">
    <property type="nucleotide sequence ID" value="NZ_CP144376.1"/>
</dbReference>
<keyword evidence="2" id="KW-1133">Transmembrane helix</keyword>
<dbReference type="GO" id="GO:0006465">
    <property type="term" value="P:signal peptide processing"/>
    <property type="evidence" value="ECO:0007669"/>
    <property type="project" value="TreeGrafter"/>
</dbReference>
<comment type="similarity">
    <text evidence="1">Belongs to the peptidase A24 family.</text>
</comment>
<sequence>MSTVGAVLLAGFLAALVIGPIVLVLANTTSSSRTGFSLRSPAVVIATVTVCGAVGATAAYRWNPVMLLASLPLLVLAGPAALVDLREHRLPTVLTLPFTGAGVVLAGLPALVSGQPAPAVHAVIAAVVVGVLMLVLGLLGGPGLGDVKFAPGLAAYLAAAGWTTLVTGLLAWSLLIAVSVVINRLAGARAMDITPYGPALLLGTWLALLIA</sequence>
<organism evidence="4 5">
    <name type="scientific">Kutzneria buriramensis</name>
    <dbReference type="NCBI Taxonomy" id="1045776"/>
    <lineage>
        <taxon>Bacteria</taxon>
        <taxon>Bacillati</taxon>
        <taxon>Actinomycetota</taxon>
        <taxon>Actinomycetes</taxon>
        <taxon>Pseudonocardiales</taxon>
        <taxon>Pseudonocardiaceae</taxon>
        <taxon>Kutzneria</taxon>
    </lineage>
</organism>
<gene>
    <name evidence="4" type="ORF">BCF44_1223</name>
</gene>
<feature type="domain" description="Prepilin type IV endopeptidase peptidase" evidence="3">
    <location>
        <begin position="76"/>
        <end position="178"/>
    </location>
</feature>
<feature type="transmembrane region" description="Helical" evidence="2">
    <location>
        <begin position="153"/>
        <end position="181"/>
    </location>
</feature>
<keyword evidence="5" id="KW-1185">Reference proteome</keyword>
<keyword evidence="4" id="KW-0489">Methyltransferase</keyword>
<dbReference type="GO" id="GO:0005886">
    <property type="term" value="C:plasma membrane"/>
    <property type="evidence" value="ECO:0007669"/>
    <property type="project" value="TreeGrafter"/>
</dbReference>
<proteinExistence type="inferred from homology"/>
<evidence type="ECO:0000256" key="1">
    <source>
        <dbReference type="ARBA" id="ARBA00005801"/>
    </source>
</evidence>
<keyword evidence="2" id="KW-0812">Transmembrane</keyword>
<protein>
    <submittedName>
        <fullName evidence="4">Leader peptidase (Prepilin peptidase)/N-methyltransferase</fullName>
    </submittedName>
</protein>
<dbReference type="Pfam" id="PF01478">
    <property type="entry name" value="Peptidase_A24"/>
    <property type="match status" value="1"/>
</dbReference>
<evidence type="ECO:0000256" key="2">
    <source>
        <dbReference type="SAM" id="Phobius"/>
    </source>
</evidence>
<feature type="transmembrane region" description="Helical" evidence="2">
    <location>
        <begin position="6"/>
        <end position="26"/>
    </location>
</feature>
<dbReference type="Proteomes" id="UP000256269">
    <property type="component" value="Unassembled WGS sequence"/>
</dbReference>
<dbReference type="InterPro" id="IPR050882">
    <property type="entry name" value="Prepilin_peptidase/N-MTase"/>
</dbReference>
<dbReference type="GO" id="GO:0032259">
    <property type="term" value="P:methylation"/>
    <property type="evidence" value="ECO:0007669"/>
    <property type="project" value="UniProtKB-KW"/>
</dbReference>
<dbReference type="AlphaFoldDB" id="A0A3E0GXZ4"/>
<dbReference type="GO" id="GO:0008168">
    <property type="term" value="F:methyltransferase activity"/>
    <property type="evidence" value="ECO:0007669"/>
    <property type="project" value="UniProtKB-KW"/>
</dbReference>
<dbReference type="PANTHER" id="PTHR30487:SF0">
    <property type="entry name" value="PREPILIN LEADER PEPTIDASE_N-METHYLTRANSFERASE-RELATED"/>
    <property type="match status" value="1"/>
</dbReference>
<comment type="caution">
    <text evidence="4">The sequence shown here is derived from an EMBL/GenBank/DDBJ whole genome shotgun (WGS) entry which is preliminary data.</text>
</comment>
<feature type="transmembrane region" description="Helical" evidence="2">
    <location>
        <begin position="90"/>
        <end position="112"/>
    </location>
</feature>